<dbReference type="Proteomes" id="UP000260983">
    <property type="component" value="Unassembled WGS sequence"/>
</dbReference>
<dbReference type="Gene3D" id="2.60.40.3080">
    <property type="match status" value="1"/>
</dbReference>
<name>A0A3E5BI19_9BACE</name>
<dbReference type="Pfam" id="PF11589">
    <property type="entry name" value="DUF3244"/>
    <property type="match status" value="1"/>
</dbReference>
<dbReference type="AlphaFoldDB" id="A0A3E5BI19"/>
<sequence length="135" mass="15366">MKNATLLLILLATFCCKTEIYSQNIPSYGNIEFSKQDIPLKEDDTDFEGGIARTPVLQSFATAFLLRKNVYVDFNYPINEVTVSIINKNMEKCTHSITYCQPNTIIIDISMEENGEYQIRLDSSSFSLSGEFRID</sequence>
<evidence type="ECO:0000313" key="1">
    <source>
        <dbReference type="EMBL" id="RGN37224.1"/>
    </source>
</evidence>
<dbReference type="InterPro" id="IPR021638">
    <property type="entry name" value="DUF3244"/>
</dbReference>
<protein>
    <submittedName>
        <fullName evidence="1">DUF3244 domain-containing protein</fullName>
    </submittedName>
</protein>
<proteinExistence type="predicted"/>
<dbReference type="RefSeq" id="WP_117723748.1">
    <property type="nucleotide sequence ID" value="NZ_QSUL01000004.1"/>
</dbReference>
<evidence type="ECO:0000313" key="2">
    <source>
        <dbReference type="Proteomes" id="UP000260983"/>
    </source>
</evidence>
<accession>A0A3E5BI19</accession>
<comment type="caution">
    <text evidence="1">The sequence shown here is derived from an EMBL/GenBank/DDBJ whole genome shotgun (WGS) entry which is preliminary data.</text>
</comment>
<reference evidence="1 2" key="1">
    <citation type="submission" date="2018-08" db="EMBL/GenBank/DDBJ databases">
        <title>A genome reference for cultivated species of the human gut microbiota.</title>
        <authorList>
            <person name="Zou Y."/>
            <person name="Xue W."/>
            <person name="Luo G."/>
        </authorList>
    </citation>
    <scope>NUCLEOTIDE SEQUENCE [LARGE SCALE GENOMIC DNA]</scope>
    <source>
        <strain evidence="1 2">OM05-15BH</strain>
    </source>
</reference>
<dbReference type="EMBL" id="QSUL01000004">
    <property type="protein sequence ID" value="RGN37224.1"/>
    <property type="molecule type" value="Genomic_DNA"/>
</dbReference>
<organism evidence="1 2">
    <name type="scientific">Bacteroides oleiciplenus</name>
    <dbReference type="NCBI Taxonomy" id="626931"/>
    <lineage>
        <taxon>Bacteria</taxon>
        <taxon>Pseudomonadati</taxon>
        <taxon>Bacteroidota</taxon>
        <taxon>Bacteroidia</taxon>
        <taxon>Bacteroidales</taxon>
        <taxon>Bacteroidaceae</taxon>
        <taxon>Bacteroides</taxon>
    </lineage>
</organism>
<gene>
    <name evidence="1" type="ORF">DXB65_06875</name>
</gene>